<dbReference type="GO" id="GO:0003824">
    <property type="term" value="F:catalytic activity"/>
    <property type="evidence" value="ECO:0007669"/>
    <property type="project" value="InterPro"/>
</dbReference>
<evidence type="ECO:0000259" key="1">
    <source>
        <dbReference type="Pfam" id="PF01048"/>
    </source>
</evidence>
<dbReference type="EMBL" id="BIFT01000001">
    <property type="protein sequence ID" value="GCE27581.1"/>
    <property type="molecule type" value="Genomic_DNA"/>
</dbReference>
<dbReference type="Pfam" id="PF01048">
    <property type="entry name" value="PNP_UDP_1"/>
    <property type="match status" value="1"/>
</dbReference>
<reference evidence="3" key="1">
    <citation type="submission" date="2018-12" db="EMBL/GenBank/DDBJ databases">
        <title>Tengunoibacter tsumagoiensis gen. nov., sp. nov., Dictyobacter kobayashii sp. nov., D. alpinus sp. nov., and D. joshuensis sp. nov. and description of Dictyobacteraceae fam. nov. within the order Ktedonobacterales isolated from Tengu-no-mugimeshi.</title>
        <authorList>
            <person name="Wang C.M."/>
            <person name="Zheng Y."/>
            <person name="Sakai Y."/>
            <person name="Toyoda A."/>
            <person name="Minakuchi Y."/>
            <person name="Abe K."/>
            <person name="Yokota A."/>
            <person name="Yabe S."/>
        </authorList>
    </citation>
    <scope>NUCLEOTIDE SEQUENCE [LARGE SCALE GENOMIC DNA]</scope>
    <source>
        <strain evidence="3">Uno16</strain>
    </source>
</reference>
<protein>
    <recommendedName>
        <fullName evidence="1">Nucleoside phosphorylase domain-containing protein</fullName>
    </recommendedName>
</protein>
<dbReference type="AlphaFoldDB" id="A0A402B885"/>
<dbReference type="SUPFAM" id="SSF53167">
    <property type="entry name" value="Purine and uridine phosphorylases"/>
    <property type="match status" value="1"/>
</dbReference>
<comment type="caution">
    <text evidence="2">The sequence shown here is derived from an EMBL/GenBank/DDBJ whole genome shotgun (WGS) entry which is preliminary data.</text>
</comment>
<dbReference type="Proteomes" id="UP000287171">
    <property type="component" value="Unassembled WGS sequence"/>
</dbReference>
<accession>A0A402B885</accession>
<feature type="domain" description="Nucleoside phosphorylase" evidence="1">
    <location>
        <begin position="9"/>
        <end position="283"/>
    </location>
</feature>
<dbReference type="RefSeq" id="WP_126627911.1">
    <property type="nucleotide sequence ID" value="NZ_BIFT01000001.1"/>
</dbReference>
<sequence length="426" mass="47052">MVINVNQYRLAIVTALPKEFAAVEVMLNQPFDIAIPNDPVRYTVGMIGPHPVVATLLPKMGNNLATAVSSNLLRSFPKVSDILMVGIAGGVPDPGHPEKHVKLGDIVLSTDAGVIQFDLGKFERIAQGKKPLQKRFTMRASDPPPSARLQQAIRLLEARRIRNERPWEQYIALTTTLENATRPSDTTDRLYDSHEPNKLIPHPVDTMRISGQPKLHYGVIGSSNMLLKEPQLRDRLRDEYNVRAIEMEGSGIAAATWMSSSTGYLLIRGICDYSDSHKNDRWQGYAAAVAAAYAKALIESIPVESASPTMSQLSHIQLNKLRKVLVDAFTIDDLELLCSDIEQDLKNDGIDLKVNLDIVGGKGQEIRCHNLLTYLNRRGYLQYLITATLKVRPNANLLSSSSERNIVIGGNVSESTIISGDQNTIL</sequence>
<evidence type="ECO:0000313" key="3">
    <source>
        <dbReference type="Proteomes" id="UP000287171"/>
    </source>
</evidence>
<organism evidence="2 3">
    <name type="scientific">Dictyobacter alpinus</name>
    <dbReference type="NCBI Taxonomy" id="2014873"/>
    <lineage>
        <taxon>Bacteria</taxon>
        <taxon>Bacillati</taxon>
        <taxon>Chloroflexota</taxon>
        <taxon>Ktedonobacteria</taxon>
        <taxon>Ktedonobacterales</taxon>
        <taxon>Dictyobacteraceae</taxon>
        <taxon>Dictyobacter</taxon>
    </lineage>
</organism>
<dbReference type="PANTHER" id="PTHR46082">
    <property type="entry name" value="ATP/GTP-BINDING PROTEIN-RELATED"/>
    <property type="match status" value="1"/>
</dbReference>
<keyword evidence="3" id="KW-1185">Reference proteome</keyword>
<name>A0A402B885_9CHLR</name>
<dbReference type="OrthoDB" id="507052at2"/>
<gene>
    <name evidence="2" type="ORF">KDA_30650</name>
</gene>
<dbReference type="GO" id="GO:0009116">
    <property type="term" value="P:nucleoside metabolic process"/>
    <property type="evidence" value="ECO:0007669"/>
    <property type="project" value="InterPro"/>
</dbReference>
<dbReference type="Gene3D" id="3.40.50.1580">
    <property type="entry name" value="Nucleoside phosphorylase domain"/>
    <property type="match status" value="1"/>
</dbReference>
<evidence type="ECO:0000313" key="2">
    <source>
        <dbReference type="EMBL" id="GCE27581.1"/>
    </source>
</evidence>
<proteinExistence type="predicted"/>
<dbReference type="InterPro" id="IPR035994">
    <property type="entry name" value="Nucleoside_phosphorylase_sf"/>
</dbReference>
<dbReference type="InterPro" id="IPR053137">
    <property type="entry name" value="NLR-like"/>
</dbReference>
<dbReference type="PANTHER" id="PTHR46082:SF6">
    <property type="entry name" value="AAA+ ATPASE DOMAIN-CONTAINING PROTEIN-RELATED"/>
    <property type="match status" value="1"/>
</dbReference>
<dbReference type="InterPro" id="IPR000845">
    <property type="entry name" value="Nucleoside_phosphorylase_d"/>
</dbReference>